<evidence type="ECO:0000313" key="1">
    <source>
        <dbReference type="EMBL" id="NID12599.1"/>
    </source>
</evidence>
<proteinExistence type="predicted"/>
<sequence length="79" mass="9046">MDICNTYRDDTVNMNLDQFVLLSSVLGDELYREDGKQSATASLTIEKHFQLLANKPIGAYMTSGLPTFWPRKKTVPRFF</sequence>
<reference evidence="1" key="1">
    <citation type="submission" date="2024-05" db="EMBL/GenBank/DDBJ databases">
        <authorList>
            <person name="Jung D.-H."/>
        </authorList>
    </citation>
    <scope>NUCLEOTIDE SEQUENCE</scope>
    <source>
        <strain evidence="1">JA-25</strain>
    </source>
</reference>
<dbReference type="RefSeq" id="WP_085412916.1">
    <property type="nucleotide sequence ID" value="NZ_WAEL01000008.1"/>
</dbReference>
<organism evidence="1 2">
    <name type="scientific">Fibrivirga algicola</name>
    <dbReference type="NCBI Taxonomy" id="2950420"/>
    <lineage>
        <taxon>Bacteria</taxon>
        <taxon>Pseudomonadati</taxon>
        <taxon>Bacteroidota</taxon>
        <taxon>Cytophagia</taxon>
        <taxon>Cytophagales</taxon>
        <taxon>Spirosomataceae</taxon>
        <taxon>Fibrivirga</taxon>
    </lineage>
</organism>
<evidence type="ECO:0000313" key="2">
    <source>
        <dbReference type="Proteomes" id="UP000606008"/>
    </source>
</evidence>
<comment type="caution">
    <text evidence="1">The sequence shown here is derived from an EMBL/GenBank/DDBJ whole genome shotgun (WGS) entry which is preliminary data.</text>
</comment>
<dbReference type="EMBL" id="WAEL01000008">
    <property type="protein sequence ID" value="NID12599.1"/>
    <property type="molecule type" value="Genomic_DNA"/>
</dbReference>
<dbReference type="Proteomes" id="UP000606008">
    <property type="component" value="Unassembled WGS sequence"/>
</dbReference>
<keyword evidence="2" id="KW-1185">Reference proteome</keyword>
<gene>
    <name evidence="1" type="ORF">F7231_20680</name>
</gene>
<accession>A0ABX0QQZ0</accession>
<protein>
    <submittedName>
        <fullName evidence="1">Uncharacterized protein</fullName>
    </submittedName>
</protein>
<name>A0ABX0QQZ0_9BACT</name>